<evidence type="ECO:0000313" key="3">
    <source>
        <dbReference type="Proteomes" id="UP000283128"/>
    </source>
</evidence>
<dbReference type="EMBL" id="RZYA01000034">
    <property type="protein sequence ID" value="RVU15254.1"/>
    <property type="molecule type" value="Genomic_DNA"/>
</dbReference>
<keyword evidence="3" id="KW-1185">Reference proteome</keyword>
<dbReference type="Proteomes" id="UP000283128">
    <property type="component" value="Unassembled WGS sequence"/>
</dbReference>
<proteinExistence type="predicted"/>
<reference evidence="2 3" key="1">
    <citation type="submission" date="2019-01" db="EMBL/GenBank/DDBJ databases">
        <title>Genome sequences of Streptomyces and Rhizobium isolates collected from root and soil.</title>
        <authorList>
            <person name="Chhettri S."/>
            <person name="Sevigny J.L."/>
            <person name="Sen A."/>
            <person name="Ennis N."/>
            <person name="Tisa L."/>
        </authorList>
    </citation>
    <scope>NUCLEOTIDE SEQUENCE [LARGE SCALE GENOMIC DNA]</scope>
    <source>
        <strain evidence="2 3">San01</strain>
    </source>
</reference>
<name>A0A3S2XHW4_9ACTN</name>
<evidence type="ECO:0000256" key="1">
    <source>
        <dbReference type="SAM" id="MobiDB-lite"/>
    </source>
</evidence>
<evidence type="ECO:0000313" key="2">
    <source>
        <dbReference type="EMBL" id="RVU15254.1"/>
    </source>
</evidence>
<sequence>MAWIASPSGVPPGGSRTSAFQGRQPPRGSAQGPLGGGQVLDRFRDPVLGVFRRTSKSDLEVLDELVELTHGRGDG</sequence>
<comment type="caution">
    <text evidence="2">The sequence shown here is derived from an EMBL/GenBank/DDBJ whole genome shotgun (WGS) entry which is preliminary data.</text>
</comment>
<gene>
    <name evidence="2" type="ORF">EOT10_39495</name>
</gene>
<organism evidence="2 3">
    <name type="scientific">Streptomyces antnestii</name>
    <dbReference type="NCBI Taxonomy" id="2494256"/>
    <lineage>
        <taxon>Bacteria</taxon>
        <taxon>Bacillati</taxon>
        <taxon>Actinomycetota</taxon>
        <taxon>Actinomycetes</taxon>
        <taxon>Kitasatosporales</taxon>
        <taxon>Streptomycetaceae</taxon>
        <taxon>Streptomyces</taxon>
    </lineage>
</organism>
<dbReference type="RefSeq" id="WP_127833212.1">
    <property type="nucleotide sequence ID" value="NZ_RZYA01000034.1"/>
</dbReference>
<feature type="region of interest" description="Disordered" evidence="1">
    <location>
        <begin position="1"/>
        <end position="39"/>
    </location>
</feature>
<protein>
    <submittedName>
        <fullName evidence="2">Uncharacterized protein</fullName>
    </submittedName>
</protein>
<dbReference type="AlphaFoldDB" id="A0A3S2XHW4"/>
<accession>A0A3S2XHW4</accession>